<evidence type="ECO:0000259" key="2">
    <source>
        <dbReference type="PROSITE" id="PS50164"/>
    </source>
</evidence>
<dbReference type="GO" id="GO:0006289">
    <property type="term" value="P:nucleotide-excision repair"/>
    <property type="evidence" value="ECO:0007669"/>
    <property type="project" value="InterPro"/>
</dbReference>
<dbReference type="PANTHER" id="PTHR30562:SF1">
    <property type="entry name" value="UVRABC SYSTEM PROTEIN C"/>
    <property type="match status" value="1"/>
</dbReference>
<dbReference type="PANTHER" id="PTHR30562">
    <property type="entry name" value="UVRC/OXIDOREDUCTASE"/>
    <property type="match status" value="1"/>
</dbReference>
<evidence type="ECO:0000313" key="4">
    <source>
        <dbReference type="EMBL" id="OGC92747.1"/>
    </source>
</evidence>
<dbReference type="GO" id="GO:0009381">
    <property type="term" value="F:excinuclease ABC activity"/>
    <property type="evidence" value="ECO:0007669"/>
    <property type="project" value="InterPro"/>
</dbReference>
<evidence type="ECO:0000313" key="5">
    <source>
        <dbReference type="Proteomes" id="UP000178176"/>
    </source>
</evidence>
<evidence type="ECO:0000259" key="1">
    <source>
        <dbReference type="PROSITE" id="PS50151"/>
    </source>
</evidence>
<dbReference type="InterPro" id="IPR035901">
    <property type="entry name" value="GIY-YIG_endonuc_sf"/>
</dbReference>
<reference evidence="4 5" key="1">
    <citation type="journal article" date="2016" name="Nat. Commun.">
        <title>Thousands of microbial genomes shed light on interconnected biogeochemical processes in an aquifer system.</title>
        <authorList>
            <person name="Anantharaman K."/>
            <person name="Brown C.T."/>
            <person name="Hug L.A."/>
            <person name="Sharon I."/>
            <person name="Castelle C.J."/>
            <person name="Probst A.J."/>
            <person name="Thomas B.C."/>
            <person name="Singh A."/>
            <person name="Wilkins M.J."/>
            <person name="Karaoz U."/>
            <person name="Brodie E.L."/>
            <person name="Williams K.H."/>
            <person name="Hubbard S.S."/>
            <person name="Banfield J.F."/>
        </authorList>
    </citation>
    <scope>NUCLEOTIDE SEQUENCE [LARGE SCALE GENOMIC DNA]</scope>
</reference>
<name>A0A1F4YFL3_9BACT</name>
<dbReference type="CDD" id="cd10434">
    <property type="entry name" value="GIY-YIG_UvrC_Cho"/>
    <property type="match status" value="1"/>
</dbReference>
<dbReference type="InterPro" id="IPR036876">
    <property type="entry name" value="UVR_dom_sf"/>
</dbReference>
<dbReference type="Gene3D" id="3.30.420.340">
    <property type="entry name" value="UvrC, RNAse H endonuclease domain"/>
    <property type="match status" value="1"/>
</dbReference>
<dbReference type="SMART" id="SM00465">
    <property type="entry name" value="GIYc"/>
    <property type="match status" value="1"/>
</dbReference>
<gene>
    <name evidence="4" type="ORF">A2876_00090</name>
</gene>
<dbReference type="PROSITE" id="PS50165">
    <property type="entry name" value="UVRC"/>
    <property type="match status" value="1"/>
</dbReference>
<dbReference type="EMBL" id="MEXH01000008">
    <property type="protein sequence ID" value="OGC92747.1"/>
    <property type="molecule type" value="Genomic_DNA"/>
</dbReference>
<dbReference type="PROSITE" id="PS50164">
    <property type="entry name" value="GIY_YIG"/>
    <property type="match status" value="1"/>
</dbReference>
<dbReference type="AlphaFoldDB" id="A0A1F4YFL3"/>
<feature type="domain" description="GIY-YIG" evidence="2">
    <location>
        <begin position="1"/>
        <end position="73"/>
    </location>
</feature>
<dbReference type="PROSITE" id="PS50151">
    <property type="entry name" value="UVR"/>
    <property type="match status" value="1"/>
</dbReference>
<dbReference type="Proteomes" id="UP000178176">
    <property type="component" value="Unassembled WGS sequence"/>
</dbReference>
<organism evidence="4 5">
    <name type="scientific">Candidatus Amesbacteria bacterium RIFCSPHIGHO2_01_FULL_48_32b</name>
    <dbReference type="NCBI Taxonomy" id="1797253"/>
    <lineage>
        <taxon>Bacteria</taxon>
        <taxon>Candidatus Amesiibacteriota</taxon>
    </lineage>
</organism>
<dbReference type="Gene3D" id="3.40.1440.10">
    <property type="entry name" value="GIY-YIG endonuclease"/>
    <property type="match status" value="1"/>
</dbReference>
<sequence length="399" mass="44883">MKGLGGQILYVGKAKSLRDRVHSYFAPITTLGPKTAVLVSQISTIDHIDVQSEIEALLLESRLIKKFRPPFNIASKDDKSPYYIHITREPFPKPIINHESARSLAGPFLNRHIPAKILRQFRRIAPYCTSPRPVSRPCLYSHLGLCSPCPAAGDAHGYRKNITRLKSLLSGQISRVKSELTKLMNTSSHQQDFENAAIYRDHLQNLEWLLAAHTSPEEYLVNPNLIQDKNQSALESLKVALGASHLALESLGRIEFFDNAHLQGTSPTSAMTVAIDGQVTHRHYRHFTLKSGSDDVSLMAEVLTRRLKRTDWPTPDLVVLDGGLPQLTAAHNLQPTTYNLPSIIALAKRDEIIYLSNGQQIKLPKAHPGLLLLMHLRDEAHRFSRRLHHLHRSKKLMLN</sequence>
<dbReference type="GO" id="GO:0009380">
    <property type="term" value="C:excinuclease repair complex"/>
    <property type="evidence" value="ECO:0007669"/>
    <property type="project" value="TreeGrafter"/>
</dbReference>
<accession>A0A1F4YFL3</accession>
<dbReference type="InterPro" id="IPR038476">
    <property type="entry name" value="UvrC_RNase_H_dom_sf"/>
</dbReference>
<evidence type="ECO:0000259" key="3">
    <source>
        <dbReference type="PROSITE" id="PS50165"/>
    </source>
</evidence>
<evidence type="ECO:0008006" key="6">
    <source>
        <dbReference type="Google" id="ProtNLM"/>
    </source>
</evidence>
<dbReference type="InterPro" id="IPR001162">
    <property type="entry name" value="UvrC_RNase_H_dom"/>
</dbReference>
<dbReference type="InterPro" id="IPR047296">
    <property type="entry name" value="GIY-YIG_UvrC_Cho"/>
</dbReference>
<dbReference type="InterPro" id="IPR001943">
    <property type="entry name" value="UVR_dom"/>
</dbReference>
<dbReference type="SUPFAM" id="SSF82771">
    <property type="entry name" value="GIY-YIG endonuclease"/>
    <property type="match status" value="1"/>
</dbReference>
<proteinExistence type="predicted"/>
<comment type="caution">
    <text evidence="4">The sequence shown here is derived from an EMBL/GenBank/DDBJ whole genome shotgun (WGS) entry which is preliminary data.</text>
</comment>
<dbReference type="SUPFAM" id="SSF46600">
    <property type="entry name" value="C-terminal UvrC-binding domain of UvrB"/>
    <property type="match status" value="1"/>
</dbReference>
<dbReference type="Pfam" id="PF08459">
    <property type="entry name" value="UvrC_RNaseH_dom"/>
    <property type="match status" value="1"/>
</dbReference>
<dbReference type="Pfam" id="PF02151">
    <property type="entry name" value="UVR"/>
    <property type="match status" value="1"/>
</dbReference>
<feature type="domain" description="UVR" evidence="1">
    <location>
        <begin position="174"/>
        <end position="209"/>
    </location>
</feature>
<protein>
    <recommendedName>
        <fullName evidence="6">Excinuclease ABC subunit C</fullName>
    </recommendedName>
</protein>
<feature type="domain" description="UvrC family homology region profile" evidence="3">
    <location>
        <begin position="207"/>
        <end position="333"/>
    </location>
</feature>
<dbReference type="InterPro" id="IPR050066">
    <property type="entry name" value="UvrABC_protein_C"/>
</dbReference>
<dbReference type="InterPro" id="IPR000305">
    <property type="entry name" value="GIY-YIG_endonuc"/>
</dbReference>